<dbReference type="Gene3D" id="3.40.50.2000">
    <property type="entry name" value="Glycogen Phosphorylase B"/>
    <property type="match status" value="2"/>
</dbReference>
<dbReference type="InterPro" id="IPR050481">
    <property type="entry name" value="UDP-glycosyltransf_plant"/>
</dbReference>
<dbReference type="SUPFAM" id="SSF53756">
    <property type="entry name" value="UDP-Glycosyltransferase/glycogen phosphorylase"/>
    <property type="match status" value="1"/>
</dbReference>
<dbReference type="Proteomes" id="UP000631114">
    <property type="component" value="Unassembled WGS sequence"/>
</dbReference>
<dbReference type="EMBL" id="JADFTS010000007">
    <property type="protein sequence ID" value="KAF9596226.1"/>
    <property type="molecule type" value="Genomic_DNA"/>
</dbReference>
<dbReference type="FunFam" id="3.40.50.2000:FF:000087">
    <property type="entry name" value="Glycosyltransferase"/>
    <property type="match status" value="1"/>
</dbReference>
<evidence type="ECO:0000256" key="1">
    <source>
        <dbReference type="ARBA" id="ARBA00009995"/>
    </source>
</evidence>
<dbReference type="PANTHER" id="PTHR48049">
    <property type="entry name" value="GLYCOSYLTRANSFERASE"/>
    <property type="match status" value="1"/>
</dbReference>
<accession>A0A835HBF1</accession>
<dbReference type="CDD" id="cd03784">
    <property type="entry name" value="GT1_Gtf-like"/>
    <property type="match status" value="1"/>
</dbReference>
<sequence length="448" mass="50430">MYPWFAMGHLTAFMHLANKLAQRGHKVSFILPPKAESKLSHFNLFPELVTFIPITFPQVDGLPLGAETTSDVPLVQCSLIMTAMDRTKTQIESKLSELRPHFVFFDFTHWLPELTQKLGIKSVHYCIISSVSVAYLLVPVRQQENTQNQLRLMEKPMGFPSNSIKLKKFEASRAQFFKGMEFGSGITFHDRNIQSLKNADALGFRTCREMEGTFCDYVKTQFGGKPVLLTGPILPSQPTDTLEPRWVDWLSKFSPSSVVYVAFGSECTLKMEQFQELLLGLEMTGSPFLVALKVPEGVEKIEDALPYGFEERVKERGIVYGGWIQQQLLLGHPSMGCFVTHCGSGSISESLVSECQIVLLPQYGDQCINARMMGGEMKVGVEVEKREEDGWYTKESVSNAVKLVMDEDSQIGKEVRSHHAKWRAFLLSEGLESSYIENFIKSLQSILG</sequence>
<dbReference type="GO" id="GO:0035251">
    <property type="term" value="F:UDP-glucosyltransferase activity"/>
    <property type="evidence" value="ECO:0007669"/>
    <property type="project" value="InterPro"/>
</dbReference>
<dbReference type="PROSITE" id="PS00375">
    <property type="entry name" value="UDPGT"/>
    <property type="match status" value="1"/>
</dbReference>
<name>A0A835HBF1_9MAGN</name>
<evidence type="ECO:0000256" key="3">
    <source>
        <dbReference type="RuleBase" id="RU003718"/>
    </source>
</evidence>
<dbReference type="InterPro" id="IPR035595">
    <property type="entry name" value="UDP_glycos_trans_CS"/>
</dbReference>
<dbReference type="Pfam" id="PF00201">
    <property type="entry name" value="UDPGT"/>
    <property type="match status" value="1"/>
</dbReference>
<keyword evidence="2 3" id="KW-0808">Transferase</keyword>
<comment type="similarity">
    <text evidence="1 3">Belongs to the UDP-glycosyltransferase family.</text>
</comment>
<gene>
    <name evidence="5" type="ORF">IFM89_008385</name>
</gene>
<evidence type="ECO:0000256" key="4">
    <source>
        <dbReference type="RuleBase" id="RU362057"/>
    </source>
</evidence>
<dbReference type="PANTHER" id="PTHR48049:SF34">
    <property type="entry name" value="UDP-GLYCOSYLTRANSFERASE 79B30-LIKE"/>
    <property type="match status" value="1"/>
</dbReference>
<evidence type="ECO:0000313" key="6">
    <source>
        <dbReference type="Proteomes" id="UP000631114"/>
    </source>
</evidence>
<keyword evidence="6" id="KW-1185">Reference proteome</keyword>
<protein>
    <recommendedName>
        <fullName evidence="4">Glycosyltransferase</fullName>
        <ecNumber evidence="4">2.4.1.-</ecNumber>
    </recommendedName>
</protein>
<proteinExistence type="inferred from homology"/>
<keyword evidence="3" id="KW-0328">Glycosyltransferase</keyword>
<dbReference type="AlphaFoldDB" id="A0A835HBF1"/>
<evidence type="ECO:0000256" key="2">
    <source>
        <dbReference type="ARBA" id="ARBA00022679"/>
    </source>
</evidence>
<dbReference type="InterPro" id="IPR002213">
    <property type="entry name" value="UDP_glucos_trans"/>
</dbReference>
<dbReference type="EC" id="2.4.1.-" evidence="4"/>
<dbReference type="FunFam" id="3.40.50.2000:FF:000037">
    <property type="entry name" value="Glycosyltransferase"/>
    <property type="match status" value="1"/>
</dbReference>
<evidence type="ECO:0000313" key="5">
    <source>
        <dbReference type="EMBL" id="KAF9596226.1"/>
    </source>
</evidence>
<dbReference type="OrthoDB" id="5835829at2759"/>
<reference evidence="5 6" key="1">
    <citation type="submission" date="2020-10" db="EMBL/GenBank/DDBJ databases">
        <title>The Coptis chinensis genome and diversification of protoberbering-type alkaloids.</title>
        <authorList>
            <person name="Wang B."/>
            <person name="Shu S."/>
            <person name="Song C."/>
            <person name="Liu Y."/>
        </authorList>
    </citation>
    <scope>NUCLEOTIDE SEQUENCE [LARGE SCALE GENOMIC DNA]</scope>
    <source>
        <strain evidence="5">HL-2020</strain>
        <tissue evidence="5">Leaf</tissue>
    </source>
</reference>
<organism evidence="5 6">
    <name type="scientific">Coptis chinensis</name>
    <dbReference type="NCBI Taxonomy" id="261450"/>
    <lineage>
        <taxon>Eukaryota</taxon>
        <taxon>Viridiplantae</taxon>
        <taxon>Streptophyta</taxon>
        <taxon>Embryophyta</taxon>
        <taxon>Tracheophyta</taxon>
        <taxon>Spermatophyta</taxon>
        <taxon>Magnoliopsida</taxon>
        <taxon>Ranunculales</taxon>
        <taxon>Ranunculaceae</taxon>
        <taxon>Coptidoideae</taxon>
        <taxon>Coptis</taxon>
    </lineage>
</organism>
<comment type="caution">
    <text evidence="5">The sequence shown here is derived from an EMBL/GenBank/DDBJ whole genome shotgun (WGS) entry which is preliminary data.</text>
</comment>